<keyword evidence="2" id="KW-1185">Reference proteome</keyword>
<evidence type="ECO:0000313" key="1">
    <source>
        <dbReference type="EMBL" id="SKD05297.1"/>
    </source>
</evidence>
<name>A0A1T5NY29_9BACT</name>
<organism evidence="1 2">
    <name type="scientific">Chitinophaga ginsengisegetis</name>
    <dbReference type="NCBI Taxonomy" id="393003"/>
    <lineage>
        <taxon>Bacteria</taxon>
        <taxon>Pseudomonadati</taxon>
        <taxon>Bacteroidota</taxon>
        <taxon>Chitinophagia</taxon>
        <taxon>Chitinophagales</taxon>
        <taxon>Chitinophagaceae</taxon>
        <taxon>Chitinophaga</taxon>
    </lineage>
</organism>
<sequence length="68" mass="8152">MENSKNPLLYATYYEEWWLFYYYGSDLTEIKKAPVSTEALCMLRNGKAGLLCRRYQYNFHSHFGSRLL</sequence>
<accession>A0A1T5NY29</accession>
<reference evidence="1 2" key="1">
    <citation type="submission" date="2017-02" db="EMBL/GenBank/DDBJ databases">
        <authorList>
            <person name="Peterson S.W."/>
        </authorList>
    </citation>
    <scope>NUCLEOTIDE SEQUENCE [LARGE SCALE GENOMIC DNA]</scope>
    <source>
        <strain evidence="1 2">DSM 18108</strain>
    </source>
</reference>
<protein>
    <submittedName>
        <fullName evidence="1">Uncharacterized protein</fullName>
    </submittedName>
</protein>
<proteinExistence type="predicted"/>
<gene>
    <name evidence="1" type="ORF">SAMN05660461_3056</name>
</gene>
<dbReference type="AlphaFoldDB" id="A0A1T5NY29"/>
<evidence type="ECO:0000313" key="2">
    <source>
        <dbReference type="Proteomes" id="UP000190166"/>
    </source>
</evidence>
<dbReference type="Proteomes" id="UP000190166">
    <property type="component" value="Unassembled WGS sequence"/>
</dbReference>
<dbReference type="EMBL" id="FUZZ01000002">
    <property type="protein sequence ID" value="SKD05297.1"/>
    <property type="molecule type" value="Genomic_DNA"/>
</dbReference>